<name>A0A655VYP2_VIBCL</name>
<dbReference type="AlphaFoldDB" id="A0A655VYP2"/>
<dbReference type="Proteomes" id="UP000044806">
    <property type="component" value="Unassembled WGS sequence"/>
</dbReference>
<gene>
    <name evidence="1" type="ORF">ERS013165_03562</name>
</gene>
<protein>
    <submittedName>
        <fullName evidence="1">Transporter</fullName>
    </submittedName>
</protein>
<proteinExistence type="predicted"/>
<dbReference type="EMBL" id="CWOW01000030">
    <property type="protein sequence ID" value="CSB14680.1"/>
    <property type="molecule type" value="Genomic_DNA"/>
</dbReference>
<organism evidence="1 2">
    <name type="scientific">Vibrio cholerae</name>
    <dbReference type="NCBI Taxonomy" id="666"/>
    <lineage>
        <taxon>Bacteria</taxon>
        <taxon>Pseudomonadati</taxon>
        <taxon>Pseudomonadota</taxon>
        <taxon>Gammaproteobacteria</taxon>
        <taxon>Vibrionales</taxon>
        <taxon>Vibrionaceae</taxon>
        <taxon>Vibrio</taxon>
    </lineage>
</organism>
<sequence>MARAMGGNATLAANIIALTTVFSLFTCTLGIFLLSSFGVI</sequence>
<accession>A0A655VYP2</accession>
<evidence type="ECO:0000313" key="2">
    <source>
        <dbReference type="Proteomes" id="UP000044806"/>
    </source>
</evidence>
<evidence type="ECO:0000313" key="1">
    <source>
        <dbReference type="EMBL" id="CSB14680.1"/>
    </source>
</evidence>
<reference evidence="1 2" key="1">
    <citation type="submission" date="2015-07" db="EMBL/GenBank/DDBJ databases">
        <authorList>
            <consortium name="Pathogen Informatics"/>
        </authorList>
    </citation>
    <scope>NUCLEOTIDE SEQUENCE [LARGE SCALE GENOMIC DNA]</scope>
    <source>
        <strain evidence="1 2">A51</strain>
    </source>
</reference>